<dbReference type="InterPro" id="IPR032675">
    <property type="entry name" value="LRR_dom_sf"/>
</dbReference>
<dbReference type="InParanoid" id="D8M767"/>
<accession>D8M767</accession>
<name>D8M767_BLAHO</name>
<dbReference type="GeneID" id="24920785"/>
<evidence type="ECO:0008006" key="3">
    <source>
        <dbReference type="Google" id="ProtNLM"/>
    </source>
</evidence>
<proteinExistence type="predicted"/>
<sequence length="326" mass="37599">MKPYGWISLILSNRECVVLQFDNGVFMNQGFVVNEQKVLKVFGNHRIGDISYNREQSIEVEEEGIVDLDHGSRFEGLVLTENKFGIPFGYGEMYDDDGFLVYKGIMINWKRFGYGTSYHNNGGVEYEGYWCDDNRFGIGKVYDRYGKLVNECEWYNGIECDTEYEGNGSEPLNIRIKHLKLSDYCVLVDWDVSLLYNLESIEIGDECFGSVKTFQIDGLNRLKTIKIGKNSFTQTKNDYGYDKSKSFHILNCESLESIHIGEWSFSDYAGDFELKNLPQLQSIQIGTIGSYSRNFWCSSFVIRGIDMILNISIMHRSSKSTIHYIR</sequence>
<dbReference type="Gene3D" id="2.20.110.10">
    <property type="entry name" value="Histone H3 K4-specific methyltransferase SET7/9 N-terminal domain"/>
    <property type="match status" value="1"/>
</dbReference>
<evidence type="ECO:0000313" key="2">
    <source>
        <dbReference type="Proteomes" id="UP000008312"/>
    </source>
</evidence>
<gene>
    <name evidence="1" type="ORF">GSBLH_T00003712001</name>
</gene>
<protein>
    <recommendedName>
        <fullName evidence="3">MORN repeat protein</fullName>
    </recommendedName>
</protein>
<evidence type="ECO:0000313" key="1">
    <source>
        <dbReference type="EMBL" id="CBK23906.2"/>
    </source>
</evidence>
<dbReference type="AlphaFoldDB" id="D8M767"/>
<dbReference type="EMBL" id="FN668672">
    <property type="protein sequence ID" value="CBK23906.2"/>
    <property type="molecule type" value="Genomic_DNA"/>
</dbReference>
<dbReference type="SUPFAM" id="SSF82185">
    <property type="entry name" value="Histone H3 K4-specific methyltransferase SET7/9 N-terminal domain"/>
    <property type="match status" value="1"/>
</dbReference>
<reference evidence="1" key="1">
    <citation type="submission" date="2010-02" db="EMBL/GenBank/DDBJ databases">
        <title>Sequencing and annotation of the Blastocystis hominis genome.</title>
        <authorList>
            <person name="Wincker P."/>
        </authorList>
    </citation>
    <scope>NUCLEOTIDE SEQUENCE</scope>
    <source>
        <strain evidence="1">Singapore isolate B</strain>
    </source>
</reference>
<dbReference type="OrthoDB" id="270720at2759"/>
<dbReference type="Gene3D" id="3.80.10.10">
    <property type="entry name" value="Ribonuclease Inhibitor"/>
    <property type="match status" value="1"/>
</dbReference>
<dbReference type="Proteomes" id="UP000008312">
    <property type="component" value="Unassembled WGS sequence"/>
</dbReference>
<dbReference type="RefSeq" id="XP_012897954.1">
    <property type="nucleotide sequence ID" value="XM_013042500.1"/>
</dbReference>
<keyword evidence="2" id="KW-1185">Reference proteome</keyword>
<organism evidence="1">
    <name type="scientific">Blastocystis hominis</name>
    <dbReference type="NCBI Taxonomy" id="12968"/>
    <lineage>
        <taxon>Eukaryota</taxon>
        <taxon>Sar</taxon>
        <taxon>Stramenopiles</taxon>
        <taxon>Bigyra</taxon>
        <taxon>Opalozoa</taxon>
        <taxon>Opalinata</taxon>
        <taxon>Blastocystidae</taxon>
        <taxon>Blastocystis</taxon>
    </lineage>
</organism>
<dbReference type="SUPFAM" id="SSF52058">
    <property type="entry name" value="L domain-like"/>
    <property type="match status" value="1"/>
</dbReference>